<sequence>MERRGKRRLEGGDDDEEHQQHVRNRPALSSVINDARMVDFSSLGPLILGERGLDGRNLQLHFKSRLSLPLFTGGKVKGKQGAAIHVELKDANTGDVLTSGPESSVKLNVVVLEGEFNNEDEGWSRKEFDSHVVRERDGKSTLLTGDLQVTLKEGVGTIRDLTFTDNSMYKKHYPPALIDQVWRLEKIRKEGSFHKRLNDTGIYTVADFLRLVVRDSQELRNVDVDNWVKKAYDNWKQIVEYDGKTVLNFKQTEKSSTSQSDLHLVPVNYPRTSPRTSDNQLPPSRLPVSVPFGSSSMYQSMLIGDEK</sequence>
<feature type="compositionally biased region" description="Basic and acidic residues" evidence="1">
    <location>
        <begin position="1"/>
        <end position="11"/>
    </location>
</feature>
<dbReference type="PANTHER" id="PTHR31713:SF100">
    <property type="entry name" value="CALMODULIN-BINDING PROTEIN 60 B"/>
    <property type="match status" value="1"/>
</dbReference>
<dbReference type="InterPro" id="IPR046831">
    <property type="entry name" value="Calmodulin_bind_N"/>
</dbReference>
<evidence type="ECO:0000259" key="2">
    <source>
        <dbReference type="Pfam" id="PF07887"/>
    </source>
</evidence>
<dbReference type="Pfam" id="PF20451">
    <property type="entry name" value="Calmod_bind_M"/>
    <property type="match status" value="1"/>
</dbReference>
<feature type="domain" description="Calmodulin binding protein-like N-terminal" evidence="2">
    <location>
        <begin position="58"/>
        <end position="169"/>
    </location>
</feature>
<protein>
    <submittedName>
        <fullName evidence="4">Uncharacterized protein</fullName>
    </submittedName>
</protein>
<dbReference type="GO" id="GO:0005516">
    <property type="term" value="F:calmodulin binding"/>
    <property type="evidence" value="ECO:0007669"/>
    <property type="project" value="InterPro"/>
</dbReference>
<dbReference type="GO" id="GO:0080142">
    <property type="term" value="P:regulation of salicylic acid biosynthetic process"/>
    <property type="evidence" value="ECO:0007669"/>
    <property type="project" value="TreeGrafter"/>
</dbReference>
<feature type="region of interest" description="Disordered" evidence="1">
    <location>
        <begin position="259"/>
        <end position="288"/>
    </location>
</feature>
<feature type="compositionally biased region" description="Polar residues" evidence="1">
    <location>
        <begin position="270"/>
        <end position="282"/>
    </location>
</feature>
<evidence type="ECO:0000313" key="4">
    <source>
        <dbReference type="EMBL" id="KAG8367704.1"/>
    </source>
</evidence>
<proteinExistence type="predicted"/>
<dbReference type="GO" id="GO:0043565">
    <property type="term" value="F:sequence-specific DNA binding"/>
    <property type="evidence" value="ECO:0007669"/>
    <property type="project" value="TreeGrafter"/>
</dbReference>
<reference evidence="4" key="1">
    <citation type="submission" date="2019-10" db="EMBL/GenBank/DDBJ databases">
        <authorList>
            <person name="Zhang R."/>
            <person name="Pan Y."/>
            <person name="Wang J."/>
            <person name="Ma R."/>
            <person name="Yu S."/>
        </authorList>
    </citation>
    <scope>NUCLEOTIDE SEQUENCE</scope>
    <source>
        <strain evidence="4">LA-IB0</strain>
        <tissue evidence="4">Leaf</tissue>
    </source>
</reference>
<evidence type="ECO:0000256" key="1">
    <source>
        <dbReference type="SAM" id="MobiDB-lite"/>
    </source>
</evidence>
<feature type="region of interest" description="Disordered" evidence="1">
    <location>
        <begin position="1"/>
        <end position="28"/>
    </location>
</feature>
<dbReference type="EMBL" id="WHWC01000016">
    <property type="protein sequence ID" value="KAG8367704.1"/>
    <property type="molecule type" value="Genomic_DNA"/>
</dbReference>
<dbReference type="Proteomes" id="UP000826271">
    <property type="component" value="Unassembled WGS sequence"/>
</dbReference>
<dbReference type="GO" id="GO:0003700">
    <property type="term" value="F:DNA-binding transcription factor activity"/>
    <property type="evidence" value="ECO:0007669"/>
    <property type="project" value="TreeGrafter"/>
</dbReference>
<dbReference type="InterPro" id="IPR012416">
    <property type="entry name" value="CBP60"/>
</dbReference>
<dbReference type="GO" id="GO:0005634">
    <property type="term" value="C:nucleus"/>
    <property type="evidence" value="ECO:0007669"/>
    <property type="project" value="TreeGrafter"/>
</dbReference>
<comment type="caution">
    <text evidence="4">The sequence shown here is derived from an EMBL/GenBank/DDBJ whole genome shotgun (WGS) entry which is preliminary data.</text>
</comment>
<evidence type="ECO:0000313" key="5">
    <source>
        <dbReference type="Proteomes" id="UP000826271"/>
    </source>
</evidence>
<evidence type="ECO:0000259" key="3">
    <source>
        <dbReference type="Pfam" id="PF20451"/>
    </source>
</evidence>
<keyword evidence="5" id="KW-1185">Reference proteome</keyword>
<organism evidence="4 5">
    <name type="scientific">Buddleja alternifolia</name>
    <dbReference type="NCBI Taxonomy" id="168488"/>
    <lineage>
        <taxon>Eukaryota</taxon>
        <taxon>Viridiplantae</taxon>
        <taxon>Streptophyta</taxon>
        <taxon>Embryophyta</taxon>
        <taxon>Tracheophyta</taxon>
        <taxon>Spermatophyta</taxon>
        <taxon>Magnoliopsida</taxon>
        <taxon>eudicotyledons</taxon>
        <taxon>Gunneridae</taxon>
        <taxon>Pentapetalae</taxon>
        <taxon>asterids</taxon>
        <taxon>lamiids</taxon>
        <taxon>Lamiales</taxon>
        <taxon>Scrophulariaceae</taxon>
        <taxon>Buddlejeae</taxon>
        <taxon>Buddleja</taxon>
    </lineage>
</organism>
<dbReference type="PANTHER" id="PTHR31713">
    <property type="entry name" value="OS02G0177800 PROTEIN"/>
    <property type="match status" value="1"/>
</dbReference>
<dbReference type="Pfam" id="PF07887">
    <property type="entry name" value="Calmodulin_bind"/>
    <property type="match status" value="1"/>
</dbReference>
<accession>A0AAV6WC98</accession>
<feature type="domain" description="Calmodulin binding protein central" evidence="3">
    <location>
        <begin position="177"/>
        <end position="239"/>
    </location>
</feature>
<gene>
    <name evidence="4" type="ORF">BUALT_Bualt16G0100700</name>
</gene>
<dbReference type="AlphaFoldDB" id="A0AAV6WC98"/>
<name>A0AAV6WC98_9LAMI</name>
<dbReference type="InterPro" id="IPR046830">
    <property type="entry name" value="Calmod_bind_M"/>
</dbReference>